<sequence length="172" mass="19080">MFALFGLFGLVFAWPGAAEELDLSKLSNQKIIATAPELHPSALYVLAARLLAQGKGQEAANWMYAGQLRYRILIATAKQAASGNDRALFGALTEQVGRPVNEYIAGDPDEWIAAINWALEWDDTNPNGLVDKTEHAAIISEIRKNLTKFRDDIDGRRDEIARERSKNGLKNR</sequence>
<accession>A0ABU0MQ77</accession>
<comment type="caution">
    <text evidence="1">The sequence shown here is derived from an EMBL/GenBank/DDBJ whole genome shotgun (WGS) entry which is preliminary data.</text>
</comment>
<protein>
    <recommendedName>
        <fullName evidence="3">Sel1 repeat family protein</fullName>
    </recommendedName>
</protein>
<evidence type="ECO:0008006" key="3">
    <source>
        <dbReference type="Google" id="ProtNLM"/>
    </source>
</evidence>
<gene>
    <name evidence="1" type="ORF">QO018_004512</name>
</gene>
<evidence type="ECO:0000313" key="2">
    <source>
        <dbReference type="Proteomes" id="UP001244552"/>
    </source>
</evidence>
<organism evidence="1 2">
    <name type="scientific">Azospirillum picis</name>
    <dbReference type="NCBI Taxonomy" id="488438"/>
    <lineage>
        <taxon>Bacteria</taxon>
        <taxon>Pseudomonadati</taxon>
        <taxon>Pseudomonadota</taxon>
        <taxon>Alphaproteobacteria</taxon>
        <taxon>Rhodospirillales</taxon>
        <taxon>Azospirillaceae</taxon>
        <taxon>Azospirillum</taxon>
    </lineage>
</organism>
<name>A0ABU0MQ77_9PROT</name>
<dbReference type="Proteomes" id="UP001244552">
    <property type="component" value="Unassembled WGS sequence"/>
</dbReference>
<reference evidence="1 2" key="1">
    <citation type="submission" date="2023-07" db="EMBL/GenBank/DDBJ databases">
        <title>Genomic Encyclopedia of Type Strains, Phase IV (KMG-IV): sequencing the most valuable type-strain genomes for metagenomic binning, comparative biology and taxonomic classification.</title>
        <authorList>
            <person name="Goeker M."/>
        </authorList>
    </citation>
    <scope>NUCLEOTIDE SEQUENCE [LARGE SCALE GENOMIC DNA]</scope>
    <source>
        <strain evidence="1 2">DSM 19922</strain>
    </source>
</reference>
<evidence type="ECO:0000313" key="1">
    <source>
        <dbReference type="EMBL" id="MDQ0535628.1"/>
    </source>
</evidence>
<proteinExistence type="predicted"/>
<dbReference type="RefSeq" id="WP_209987376.1">
    <property type="nucleotide sequence ID" value="NZ_JAGINO010000021.1"/>
</dbReference>
<dbReference type="EMBL" id="JAUSVU010000019">
    <property type="protein sequence ID" value="MDQ0535628.1"/>
    <property type="molecule type" value="Genomic_DNA"/>
</dbReference>
<keyword evidence="2" id="KW-1185">Reference proteome</keyword>